<feature type="transmembrane region" description="Helical" evidence="10">
    <location>
        <begin position="335"/>
        <end position="361"/>
    </location>
</feature>
<evidence type="ECO:0000256" key="2">
    <source>
        <dbReference type="ARBA" id="ARBA00022448"/>
    </source>
</evidence>
<dbReference type="InterPro" id="IPR019775">
    <property type="entry name" value="WD40_repeat_CS"/>
</dbReference>
<feature type="transmembrane region" description="Helical" evidence="10">
    <location>
        <begin position="82"/>
        <end position="105"/>
    </location>
</feature>
<feature type="transmembrane region" description="Helical" evidence="10">
    <location>
        <begin position="240"/>
        <end position="260"/>
    </location>
</feature>
<feature type="compositionally biased region" description="Low complexity" evidence="9">
    <location>
        <begin position="777"/>
        <end position="787"/>
    </location>
</feature>
<feature type="compositionally biased region" description="Basic and acidic residues" evidence="9">
    <location>
        <begin position="859"/>
        <end position="869"/>
    </location>
</feature>
<dbReference type="PROSITE" id="PS00678">
    <property type="entry name" value="WD_REPEATS_1"/>
    <property type="match status" value="1"/>
</dbReference>
<feature type="transmembrane region" description="Helical" evidence="10">
    <location>
        <begin position="382"/>
        <end position="402"/>
    </location>
</feature>
<feature type="region of interest" description="Disordered" evidence="9">
    <location>
        <begin position="1004"/>
        <end position="1063"/>
    </location>
</feature>
<comment type="caution">
    <text evidence="11">The sequence shown here is derived from an EMBL/GenBank/DDBJ whole genome shotgun (WGS) entry which is preliminary data.</text>
</comment>
<feature type="compositionally biased region" description="Basic and acidic residues" evidence="9">
    <location>
        <begin position="1882"/>
        <end position="1892"/>
    </location>
</feature>
<dbReference type="STRING" id="183478.A0A364N4Q1"/>
<dbReference type="Pfam" id="PF13520">
    <property type="entry name" value="AA_permease_2"/>
    <property type="match status" value="1"/>
</dbReference>
<feature type="region of interest" description="Disordered" evidence="9">
    <location>
        <begin position="1154"/>
        <end position="1174"/>
    </location>
</feature>
<feature type="region of interest" description="Disordered" evidence="9">
    <location>
        <begin position="1871"/>
        <end position="1892"/>
    </location>
</feature>
<dbReference type="Pfam" id="PF00400">
    <property type="entry name" value="WD40"/>
    <property type="match status" value="3"/>
</dbReference>
<proteinExistence type="predicted"/>
<keyword evidence="3 8" id="KW-0853">WD repeat</keyword>
<feature type="transmembrane region" description="Helical" evidence="10">
    <location>
        <begin position="281"/>
        <end position="303"/>
    </location>
</feature>
<dbReference type="SUPFAM" id="SSF50978">
    <property type="entry name" value="WD40 repeat-like"/>
    <property type="match status" value="1"/>
</dbReference>
<protein>
    <submittedName>
        <fullName evidence="11">Rik1-associated factor 1</fullName>
    </submittedName>
</protein>
<feature type="compositionally biased region" description="Polar residues" evidence="9">
    <location>
        <begin position="1"/>
        <end position="10"/>
    </location>
</feature>
<dbReference type="Gene3D" id="2.130.10.10">
    <property type="entry name" value="YVTN repeat-like/Quinoprotein amine dehydrogenase"/>
    <property type="match status" value="1"/>
</dbReference>
<dbReference type="PROSITE" id="PS50082">
    <property type="entry name" value="WD_REPEATS_2"/>
    <property type="match status" value="2"/>
</dbReference>
<dbReference type="InterPro" id="IPR036322">
    <property type="entry name" value="WD40_repeat_dom_sf"/>
</dbReference>
<dbReference type="SMART" id="SM00320">
    <property type="entry name" value="WD40"/>
    <property type="match status" value="6"/>
</dbReference>
<feature type="compositionally biased region" description="Low complexity" evidence="9">
    <location>
        <begin position="895"/>
        <end position="912"/>
    </location>
</feature>
<feature type="transmembrane region" description="Helical" evidence="10">
    <location>
        <begin position="201"/>
        <end position="220"/>
    </location>
</feature>
<dbReference type="PROSITE" id="PS50294">
    <property type="entry name" value="WD_REPEATS_REGION"/>
    <property type="match status" value="1"/>
</dbReference>
<evidence type="ECO:0000256" key="10">
    <source>
        <dbReference type="SAM" id="Phobius"/>
    </source>
</evidence>
<reference evidence="12" key="1">
    <citation type="submission" date="2018-05" db="EMBL/GenBank/DDBJ databases">
        <title>Draft genome sequence of Stemphylium lycopersici strain CIDEFI 213.</title>
        <authorList>
            <person name="Medina R."/>
            <person name="Franco M.E.E."/>
            <person name="Lucentini C.G."/>
            <person name="Saparrat M.C.N."/>
            <person name="Balatti P.A."/>
        </authorList>
    </citation>
    <scope>NUCLEOTIDE SEQUENCE [LARGE SCALE GENOMIC DNA]</scope>
    <source>
        <strain evidence="12">CIDEFI 213</strain>
    </source>
</reference>
<feature type="transmembrane region" description="Helical" evidence="10">
    <location>
        <begin position="45"/>
        <end position="70"/>
    </location>
</feature>
<organism evidence="11 12">
    <name type="scientific">Stemphylium lycopersici</name>
    <name type="common">Tomato gray leaf spot disease fungus</name>
    <name type="synonym">Thyrospora lycopersici</name>
    <dbReference type="NCBI Taxonomy" id="183478"/>
    <lineage>
        <taxon>Eukaryota</taxon>
        <taxon>Fungi</taxon>
        <taxon>Dikarya</taxon>
        <taxon>Ascomycota</taxon>
        <taxon>Pezizomycotina</taxon>
        <taxon>Dothideomycetes</taxon>
        <taxon>Pleosporomycetidae</taxon>
        <taxon>Pleosporales</taxon>
        <taxon>Pleosporineae</taxon>
        <taxon>Pleosporaceae</taxon>
        <taxon>Stemphylium</taxon>
    </lineage>
</organism>
<feature type="compositionally biased region" description="Polar residues" evidence="9">
    <location>
        <begin position="788"/>
        <end position="810"/>
    </location>
</feature>
<feature type="region of interest" description="Disordered" evidence="9">
    <location>
        <begin position="703"/>
        <end position="722"/>
    </location>
</feature>
<feature type="transmembrane region" description="Helical" evidence="10">
    <location>
        <begin position="126"/>
        <end position="150"/>
    </location>
</feature>
<dbReference type="InterPro" id="IPR015943">
    <property type="entry name" value="WD40/YVTN_repeat-like_dom_sf"/>
</dbReference>
<feature type="compositionally biased region" description="Pro residues" evidence="9">
    <location>
        <begin position="591"/>
        <end position="604"/>
    </location>
</feature>
<dbReference type="PANTHER" id="PTHR45649:SF3">
    <property type="entry name" value="POLYAMINE TRANSPORTER TPO5"/>
    <property type="match status" value="1"/>
</dbReference>
<keyword evidence="7 10" id="KW-0472">Membrane</keyword>
<keyword evidence="12" id="KW-1185">Reference proteome</keyword>
<feature type="region of interest" description="Disordered" evidence="9">
    <location>
        <begin position="1"/>
        <end position="23"/>
    </location>
</feature>
<dbReference type="PANTHER" id="PTHR45649">
    <property type="entry name" value="AMINO-ACID PERMEASE BAT1"/>
    <property type="match status" value="1"/>
</dbReference>
<evidence type="ECO:0000256" key="3">
    <source>
        <dbReference type="ARBA" id="ARBA00022574"/>
    </source>
</evidence>
<evidence type="ECO:0000256" key="5">
    <source>
        <dbReference type="ARBA" id="ARBA00022737"/>
    </source>
</evidence>
<keyword evidence="5" id="KW-0677">Repeat</keyword>
<evidence type="ECO:0000256" key="6">
    <source>
        <dbReference type="ARBA" id="ARBA00022989"/>
    </source>
</evidence>
<dbReference type="Proteomes" id="UP000249619">
    <property type="component" value="Unassembled WGS sequence"/>
</dbReference>
<feature type="repeat" description="WD" evidence="8">
    <location>
        <begin position="1683"/>
        <end position="1717"/>
    </location>
</feature>
<feature type="transmembrane region" description="Helical" evidence="10">
    <location>
        <begin position="408"/>
        <end position="429"/>
    </location>
</feature>
<gene>
    <name evidence="11" type="ORF">DDE83_004504</name>
</gene>
<dbReference type="GO" id="GO:0022857">
    <property type="term" value="F:transmembrane transporter activity"/>
    <property type="evidence" value="ECO:0007669"/>
    <property type="project" value="InterPro"/>
</dbReference>
<accession>A0A364N4Q1</accession>
<feature type="transmembrane region" description="Helical" evidence="10">
    <location>
        <begin position="450"/>
        <end position="473"/>
    </location>
</feature>
<evidence type="ECO:0000256" key="8">
    <source>
        <dbReference type="PROSITE-ProRule" id="PRU00221"/>
    </source>
</evidence>
<feature type="region of interest" description="Disordered" evidence="9">
    <location>
        <begin position="753"/>
        <end position="925"/>
    </location>
</feature>
<keyword evidence="4 10" id="KW-0812">Transmembrane</keyword>
<evidence type="ECO:0000313" key="12">
    <source>
        <dbReference type="Proteomes" id="UP000249619"/>
    </source>
</evidence>
<keyword evidence="6 10" id="KW-1133">Transmembrane helix</keyword>
<dbReference type="Gene3D" id="1.20.1740.10">
    <property type="entry name" value="Amino acid/polyamine transporter I"/>
    <property type="match status" value="1"/>
</dbReference>
<keyword evidence="2" id="KW-0813">Transport</keyword>
<evidence type="ECO:0000256" key="4">
    <source>
        <dbReference type="ARBA" id="ARBA00022692"/>
    </source>
</evidence>
<feature type="repeat" description="WD" evidence="8">
    <location>
        <begin position="1413"/>
        <end position="1447"/>
    </location>
</feature>
<evidence type="ECO:0000256" key="7">
    <source>
        <dbReference type="ARBA" id="ARBA00023136"/>
    </source>
</evidence>
<evidence type="ECO:0000256" key="9">
    <source>
        <dbReference type="SAM" id="MobiDB-lite"/>
    </source>
</evidence>
<dbReference type="InterPro" id="IPR002293">
    <property type="entry name" value="AA/rel_permease1"/>
</dbReference>
<dbReference type="InterPro" id="IPR001680">
    <property type="entry name" value="WD40_rpt"/>
</dbReference>
<evidence type="ECO:0000313" key="11">
    <source>
        <dbReference type="EMBL" id="RAR11468.1"/>
    </source>
</evidence>
<dbReference type="EMBL" id="QGDH01000056">
    <property type="protein sequence ID" value="RAR11468.1"/>
    <property type="molecule type" value="Genomic_DNA"/>
</dbReference>
<comment type="subcellular location">
    <subcellularLocation>
        <location evidence="1">Membrane</location>
        <topology evidence="1">Multi-pass membrane protein</topology>
    </subcellularLocation>
</comment>
<evidence type="ECO:0000256" key="1">
    <source>
        <dbReference type="ARBA" id="ARBA00004141"/>
    </source>
</evidence>
<sequence>MTKRSVSIAQSGAGEDGARRRSVNDPGADAALAKMGYQSELPRNLSMLSVLGMSFAIMAVPFGLSTTLYITLTDGQSVTILYGWIFVSLISLAIAASLAEICAVYPTAGGVYYWSAMLSTREWAPIASWVTGWLTLVGNWTVTLSINFSGGQLILSAITLWNEDFVPNEWQTVLAFWAVMLICMAVNVFGAKYLDLINKICIYWTASSVVIIMVVLLTMADTKRDADFVFTHYDASQSGWPSGWAFFVGLLQAAYTLTGYGMVAAMCEEVSNPSREVPKAIVLSVAAAGVTGVIYLIPILFVLPDVQMLLDVANGQPIGLLFKTVTGSAGGGFGLLFLILGILFFAGTGALTAASRCTYAFARDGAIPGSRLWARVDKRFDIPLMALVLSTAVDCLLGLIYFGSSAAFNSFTGVATICLSTSYGMPILISVIRGRRAVRHSSFSLGRFGYAINVAMIAWICLAVVLFCMPVSLPVEAETMNYASVVFAGFAAISVAWYFIRGRKEFSGPPVPNDVEPGEEGVVAGLAVQDSRQDVEALPPSRLSNMSNSDRRYSIVDLTDDDADDEKPTNYPPPANGTPEASSMRSADVLVPPPSSTPLPPVSDPRPNANPHTYPPLPGGRSGHIGFPYAITAPQQQTPDVNTMGRGHNGAAWNGYVPVPGYNHDAPEVDRAAKRVKVHHRRPFPSPGHGGVPTPIPTVQQASMHKFRPQHNPRPTPPSSSFSLIVPDPVAPPRATATSKNPSVHKINQALKINGGDSTPGLDGFGASSPPRTLHIGRGPPGSSSPPATTWQRPSMTPQGCTRVQKTQAAGEQLGPAQQIVAEDGRRRSVTGKPASTQQNHLSAAGDVARPKYFAGPAKEPREEDKDSIISDTSTSEEPVSQRVPDRPGTSSYSTPVRPATTTPTAIPNAQPLAIPPKRRKTTNNPFDIAQDHFLIFLKEVKQYKWTEITREYNKDMARREYHTLQSRYSTVLNKRNRALDPPTLVLPSRFAAEATIDWSEIHQTNASSRGPRGRSPLDSLHHPTTQRHREHSLPKPLFSQQTNEHDYSSGCDSAPVRGRSRRAQRVNYTWPKQRGGFANVLTEDYVDGGFGDADDDDVPMRSDTTEEDFPLPGQAIAVENDPVEVDFDDEDARLGLKLLQKNRDNSTKMVPYLSASQRSSMRSPPDSEWDQPSSREWQGLLLHVDFSPSEIKTVIKAITSVNGSARSRHSTRRRQLRELTRGLTDAKTVQLIEWLRQHLPCRERSSIRAFVEDAREGKVAEAPQIQRLAAARPDVSLNTTQKRSTTSILRQRELGLQSRRGWQAASKPLTYQMKNKFMDTIGPSACWTGASSDIHTVAWAPDGERFAAGAVAVDDPDSMQYNRSNNLLFGDTMNGSIHELAEHYRIREKTESGVNSSHAMFASQDRKLYTTVSSVAFSPSGRFMYSAGYDRHIGIWHTDTESVQPTMGAKLHVRDPIDILSVNHAQDGILATAARVDRKAIRVLRIDEEDLSQFTKSNYQSQKAVSRTNLKILPSALQFEPLYGGLLLAGFGANMKETGFDTTGDLCLWDIQAESPLTIHGANKNVFDVTFNPNRSRMPAFAIGCVAGANVNRGTRSEIRLYDINDLGKYTCPLGFECKALDINDVVWCPHDEHLIAAGCTDGRTYVWDARWPDFPLRTLSHGQSLMPLQEDVKHEITDTGVRFLSWGENATRLYSGSSDGVVKVWDVTRAEENTFIKDLVTTDSGIMSGAFSADYSKLIIGEVNGSINVLEVGRDDTSLKEADKLRYVPYQEDDQEETQDLETGEMSRSTPESGIYEAQHLLQTNQMQLTSMGSLPIRQALQGPSYAGPYDQSIDAPFLRQQALDFQLSLTTAPSPQCSIPGCRDNLNKTTAEDVGDSGRSSDRLPDELRRQWKTAPTSRIIPGKAQCSNKSCGRPARPSTESAAAIKCERCAFACFRCGAVTSVAPATTTLECVACAGRWEIGVLGYECVTQPGDKDAGLDVPGLKDVDTGFGDEVNALTEYYLGLGI</sequence>
<name>A0A364N4Q1_STELY</name>
<feature type="region of interest" description="Disordered" evidence="9">
    <location>
        <begin position="530"/>
        <end position="620"/>
    </location>
</feature>
<dbReference type="GO" id="GO:0016020">
    <property type="term" value="C:membrane"/>
    <property type="evidence" value="ECO:0007669"/>
    <property type="project" value="UniProtKB-SubCell"/>
</dbReference>
<feature type="transmembrane region" description="Helical" evidence="10">
    <location>
        <begin position="170"/>
        <end position="189"/>
    </location>
</feature>